<protein>
    <submittedName>
        <fullName evidence="1">Uncharacterized protein</fullName>
    </submittedName>
</protein>
<dbReference type="Proteomes" id="UP000277204">
    <property type="component" value="Unassembled WGS sequence"/>
</dbReference>
<organism evidence="1 2">
    <name type="scientific">Schistosoma margrebowiei</name>
    <dbReference type="NCBI Taxonomy" id="48269"/>
    <lineage>
        <taxon>Eukaryota</taxon>
        <taxon>Metazoa</taxon>
        <taxon>Spiralia</taxon>
        <taxon>Lophotrochozoa</taxon>
        <taxon>Platyhelminthes</taxon>
        <taxon>Trematoda</taxon>
        <taxon>Digenea</taxon>
        <taxon>Strigeidida</taxon>
        <taxon>Schistosomatoidea</taxon>
        <taxon>Schistosomatidae</taxon>
        <taxon>Schistosoma</taxon>
    </lineage>
</organism>
<keyword evidence="2" id="KW-1185">Reference proteome</keyword>
<dbReference type="EMBL" id="UZAI01018837">
    <property type="protein sequence ID" value="VDP40573.1"/>
    <property type="molecule type" value="Genomic_DNA"/>
</dbReference>
<evidence type="ECO:0000313" key="2">
    <source>
        <dbReference type="Proteomes" id="UP000277204"/>
    </source>
</evidence>
<reference evidence="1 2" key="1">
    <citation type="submission" date="2018-11" db="EMBL/GenBank/DDBJ databases">
        <authorList>
            <consortium name="Pathogen Informatics"/>
        </authorList>
    </citation>
    <scope>NUCLEOTIDE SEQUENCE [LARGE SCALE GENOMIC DNA]</scope>
    <source>
        <strain evidence="1 2">Zambia</strain>
    </source>
</reference>
<name>A0A3P8H219_9TREM</name>
<dbReference type="AlphaFoldDB" id="A0A3P8H219"/>
<accession>A0A3P8H219</accession>
<sequence>MSKVLNLISRSQISKVGSVYRIGRSVGDGINLVFEIPQPELRPFRSLSYSADSLSAASNKMR</sequence>
<gene>
    <name evidence="1" type="ORF">SMRZ_LOCUS21730</name>
</gene>
<proteinExistence type="predicted"/>
<evidence type="ECO:0000313" key="1">
    <source>
        <dbReference type="EMBL" id="VDP40573.1"/>
    </source>
</evidence>